<dbReference type="Pfam" id="PF13424">
    <property type="entry name" value="TPR_12"/>
    <property type="match status" value="1"/>
</dbReference>
<reference evidence="2 3" key="1">
    <citation type="submission" date="2017-06" db="EMBL/GenBank/DDBJ databases">
        <title>Cmopartive genomic analysis of Ambrosia Fusariam Clade fungi.</title>
        <authorList>
            <person name="Stajich J.E."/>
            <person name="Carrillo J."/>
            <person name="Kijimoto T."/>
            <person name="Eskalen A."/>
            <person name="O'Donnell K."/>
            <person name="Kasson M."/>
        </authorList>
    </citation>
    <scope>NUCLEOTIDE SEQUENCE [LARGE SCALE GENOMIC DNA]</scope>
    <source>
        <strain evidence="2 3">NRRL 20438</strain>
    </source>
</reference>
<feature type="compositionally biased region" description="Basic and acidic residues" evidence="1">
    <location>
        <begin position="1"/>
        <end position="10"/>
    </location>
</feature>
<proteinExistence type="predicted"/>
<feature type="region of interest" description="Disordered" evidence="1">
    <location>
        <begin position="739"/>
        <end position="765"/>
    </location>
</feature>
<dbReference type="SUPFAM" id="SSF48452">
    <property type="entry name" value="TPR-like"/>
    <property type="match status" value="1"/>
</dbReference>
<dbReference type="SMART" id="SM00028">
    <property type="entry name" value="TPR"/>
    <property type="match status" value="3"/>
</dbReference>
<name>A0A428TT81_9HYPO</name>
<feature type="region of interest" description="Disordered" evidence="1">
    <location>
        <begin position="1"/>
        <end position="30"/>
    </location>
</feature>
<dbReference type="InterPro" id="IPR011990">
    <property type="entry name" value="TPR-like_helical_dom_sf"/>
</dbReference>
<feature type="region of interest" description="Disordered" evidence="1">
    <location>
        <begin position="588"/>
        <end position="610"/>
    </location>
</feature>
<feature type="compositionally biased region" description="Polar residues" evidence="1">
    <location>
        <begin position="346"/>
        <end position="357"/>
    </location>
</feature>
<evidence type="ECO:0000313" key="3">
    <source>
        <dbReference type="Proteomes" id="UP000288429"/>
    </source>
</evidence>
<dbReference type="Proteomes" id="UP000288429">
    <property type="component" value="Unassembled WGS sequence"/>
</dbReference>
<feature type="compositionally biased region" description="Low complexity" evidence="1">
    <location>
        <begin position="596"/>
        <end position="607"/>
    </location>
</feature>
<dbReference type="Pfam" id="PF13374">
    <property type="entry name" value="TPR_10"/>
    <property type="match status" value="1"/>
</dbReference>
<gene>
    <name evidence="2" type="ORF">CDV31_009666</name>
</gene>
<organism evidence="2 3">
    <name type="scientific">Fusarium ambrosium</name>
    <dbReference type="NCBI Taxonomy" id="131363"/>
    <lineage>
        <taxon>Eukaryota</taxon>
        <taxon>Fungi</taxon>
        <taxon>Dikarya</taxon>
        <taxon>Ascomycota</taxon>
        <taxon>Pezizomycotina</taxon>
        <taxon>Sordariomycetes</taxon>
        <taxon>Hypocreomycetidae</taxon>
        <taxon>Hypocreales</taxon>
        <taxon>Nectriaceae</taxon>
        <taxon>Fusarium</taxon>
        <taxon>Fusarium solani species complex</taxon>
    </lineage>
</organism>
<protein>
    <submittedName>
        <fullName evidence="2">Uncharacterized protein</fullName>
    </submittedName>
</protein>
<dbReference type="PANTHER" id="PTHR35391:SF5">
    <property type="entry name" value="DUF6590 DOMAIN-CONTAINING PROTEIN"/>
    <property type="match status" value="1"/>
</dbReference>
<sequence>MSMPQREKAQKARSNIGIDPPHASPSKEEADTQVTAYILGSDGQGKDVTAIRRLTLRCQSLFDSYQKDTHVPEDDWIDKMSAEFNWWSLGIGAAKSGHSSLDYRVKTRDDVRIVLLNLLGSLSTSLEKYIRSGSFLLLRLVFFFRLMWQVSQFYRSAQFTVTQTHDRGLKGAITPNSNPNAPGDDTVVEDQIYYIETTIRFLSEISMAIRKSGTKFRHQRVDSLLAARESELEGFGDYLRLLVLMSPRKVYGLHGVLLQHSLTGSPAWKNLWIIMKAYFTDTQRLTPVQTRLIQANLVRRNRFELYLARYRRRTRAQERLQLPQIQGAKITVHPAKRDPSAPTPTPSQSHISQTLSKTNEKAPIQPLSQQSSQSATNIGSFVMPQHPHEQKARSVSTKLSEGVFKQDYPKCPGAEGQSFWCPYCAQLLDASYSDPKKSKRWRGHVVEDLSPYVCVYENCDNADAMYVTTVEWKQHIKDAHSRARWICDPCWLSSDSHEQFEFDTQQEWHHHTLTEHGDEVDENDLSDLAELSQRTGVPPIACPLCYEGAALQHPETDKHLAEHIHSFALKSLPWDLIGPDDETRVSFGSSIRKSHSSTGSAASTTNSHTDDNDEVLGFEALVRTIKNRSGLLLQNHYPGTSNVATVLATIHTDLNGQSLRIINYHPSFRPEILACLARLDSIMQQFEDVSSDFEEQSSVDTFEQDLSEAFNFFHQLEELSAFESMSPSSLQEIQSTGDIEAPGALDGLGPNKARDPQNWDIDSGDGITVDVPTVKRMLPYERNTEFIARPELSDGLFRLLPSSSDEFQSAILWGEAGSGKHNPDDAVSLFTVVPMGPRGTVVWTRRNSGFGWPHATEVKVGSMRHLEAQMLFVSTSGYSVNNWKIPVLLSKLRHLPLAVAQAGAYMRQTSKSILQYEGLLARVEPHPNPVALTTANSLYLIRQQHKLAYKTIHVFAYLNNRNISLDLVMELRRQEHYQDETQVQEAARTALADLASFRLISRAGDGFEMNQHVQEIVRDSQDSKNPSELDYLSTEEKPAEKTMFMMMAFQAVTRRFDLIHASRVCCWARDCGRETEAAALLSRMSGIFDDEERWREKETADKRALKLRLRVHEQWHPDTASSYMSLAATHYQRSRLQKAEELVQKAVDLRRVIFGELGLPTMKCHVALGMIYHQQGRYHEARITYMRVLGPLGLDGLDKALALECLAWTYYMQGEYEEAALNFNASVGLHESLLGWQHPDTLKAFHQYAVSVHDDGHPSQAIGLMRKCVESRRTVLGYAHPLTNVSTLLLEKWEMEDCDSEDTE</sequence>
<evidence type="ECO:0000256" key="1">
    <source>
        <dbReference type="SAM" id="MobiDB-lite"/>
    </source>
</evidence>
<comment type="caution">
    <text evidence="2">The sequence shown here is derived from an EMBL/GenBank/DDBJ whole genome shotgun (WGS) entry which is preliminary data.</text>
</comment>
<dbReference type="Gene3D" id="1.25.40.10">
    <property type="entry name" value="Tetratricopeptide repeat domain"/>
    <property type="match status" value="2"/>
</dbReference>
<evidence type="ECO:0000313" key="2">
    <source>
        <dbReference type="EMBL" id="RSM05268.1"/>
    </source>
</evidence>
<keyword evidence="3" id="KW-1185">Reference proteome</keyword>
<dbReference type="PANTHER" id="PTHR35391">
    <property type="entry name" value="C2H2-TYPE DOMAIN-CONTAINING PROTEIN-RELATED"/>
    <property type="match status" value="1"/>
</dbReference>
<dbReference type="EMBL" id="NIZV01000140">
    <property type="protein sequence ID" value="RSM05268.1"/>
    <property type="molecule type" value="Genomic_DNA"/>
</dbReference>
<dbReference type="InterPro" id="IPR019734">
    <property type="entry name" value="TPR_rpt"/>
</dbReference>
<feature type="region of interest" description="Disordered" evidence="1">
    <location>
        <begin position="327"/>
        <end position="375"/>
    </location>
</feature>
<accession>A0A428TT81</accession>